<evidence type="ECO:0000313" key="2">
    <source>
        <dbReference type="EMBL" id="EME40400.1"/>
    </source>
</evidence>
<feature type="compositionally biased region" description="Polar residues" evidence="1">
    <location>
        <begin position="101"/>
        <end position="111"/>
    </location>
</feature>
<dbReference type="Proteomes" id="UP000016933">
    <property type="component" value="Unassembled WGS sequence"/>
</dbReference>
<feature type="region of interest" description="Disordered" evidence="1">
    <location>
        <begin position="128"/>
        <end position="256"/>
    </location>
</feature>
<dbReference type="AlphaFoldDB" id="N1PFN4"/>
<feature type="compositionally biased region" description="Polar residues" evidence="1">
    <location>
        <begin position="226"/>
        <end position="236"/>
    </location>
</feature>
<accession>N1PFN4</accession>
<sequence>MSRKPLPLHFDSDLELRLRSDSRANDTIALHDAAIKSATSLMAVMNACLKSPQLNAHLLAAQQQSAGLKPVSGRPRSHTAPSTSLVEAPCKEPAELEGSTPLWSQPASQPSLHVDGSQHAAALGNSILRPHSSPQQVSYRMPVHPQHDDGRTTRNTGLPEGSARVSELHRSNTRIEGRTSAAVNLSGETLVPQNYDHGSEAPDKSIVSTRPDWFGSSRDRLPSVDANPQSEASQPSVYAPQRRDAISEAHSRPMQP</sequence>
<dbReference type="HOGENOM" id="CLU_1085964_0_0_1"/>
<gene>
    <name evidence="2" type="ORF">DOTSEDRAFT_38352</name>
</gene>
<reference evidence="2 3" key="2">
    <citation type="journal article" date="2012" name="PLoS Pathog.">
        <title>Diverse lifestyles and strategies of plant pathogenesis encoded in the genomes of eighteen Dothideomycetes fungi.</title>
        <authorList>
            <person name="Ohm R.A."/>
            <person name="Feau N."/>
            <person name="Henrissat B."/>
            <person name="Schoch C.L."/>
            <person name="Horwitz B.A."/>
            <person name="Barry K.W."/>
            <person name="Condon B.J."/>
            <person name="Copeland A.C."/>
            <person name="Dhillon B."/>
            <person name="Glaser F."/>
            <person name="Hesse C.N."/>
            <person name="Kosti I."/>
            <person name="LaButti K."/>
            <person name="Lindquist E.A."/>
            <person name="Lucas S."/>
            <person name="Salamov A.A."/>
            <person name="Bradshaw R.E."/>
            <person name="Ciuffetti L."/>
            <person name="Hamelin R.C."/>
            <person name="Kema G.H.J."/>
            <person name="Lawrence C."/>
            <person name="Scott J.A."/>
            <person name="Spatafora J.W."/>
            <person name="Turgeon B.G."/>
            <person name="de Wit P.J.G.M."/>
            <person name="Zhong S."/>
            <person name="Goodwin S.B."/>
            <person name="Grigoriev I.V."/>
        </authorList>
    </citation>
    <scope>NUCLEOTIDE SEQUENCE [LARGE SCALE GENOMIC DNA]</scope>
    <source>
        <strain evidence="3">NZE10 / CBS 128990</strain>
    </source>
</reference>
<feature type="compositionally biased region" description="Basic and acidic residues" evidence="1">
    <location>
        <begin position="166"/>
        <end position="177"/>
    </location>
</feature>
<feature type="region of interest" description="Disordered" evidence="1">
    <location>
        <begin position="67"/>
        <end position="115"/>
    </location>
</feature>
<evidence type="ECO:0000256" key="1">
    <source>
        <dbReference type="SAM" id="MobiDB-lite"/>
    </source>
</evidence>
<name>N1PFN4_DOTSN</name>
<evidence type="ECO:0000313" key="3">
    <source>
        <dbReference type="Proteomes" id="UP000016933"/>
    </source>
</evidence>
<reference evidence="3" key="1">
    <citation type="journal article" date="2012" name="PLoS Genet.">
        <title>The genomes of the fungal plant pathogens Cladosporium fulvum and Dothistroma septosporum reveal adaptation to different hosts and lifestyles but also signatures of common ancestry.</title>
        <authorList>
            <person name="de Wit P.J.G.M."/>
            <person name="van der Burgt A."/>
            <person name="Oekmen B."/>
            <person name="Stergiopoulos I."/>
            <person name="Abd-Elsalam K.A."/>
            <person name="Aerts A.L."/>
            <person name="Bahkali A.H."/>
            <person name="Beenen H.G."/>
            <person name="Chettri P."/>
            <person name="Cox M.P."/>
            <person name="Datema E."/>
            <person name="de Vries R.P."/>
            <person name="Dhillon B."/>
            <person name="Ganley A.R."/>
            <person name="Griffiths S.A."/>
            <person name="Guo Y."/>
            <person name="Hamelin R.C."/>
            <person name="Henrissat B."/>
            <person name="Kabir M.S."/>
            <person name="Jashni M.K."/>
            <person name="Kema G."/>
            <person name="Klaubauf S."/>
            <person name="Lapidus A."/>
            <person name="Levasseur A."/>
            <person name="Lindquist E."/>
            <person name="Mehrabi R."/>
            <person name="Ohm R.A."/>
            <person name="Owen T.J."/>
            <person name="Salamov A."/>
            <person name="Schwelm A."/>
            <person name="Schijlen E."/>
            <person name="Sun H."/>
            <person name="van den Burg H.A."/>
            <person name="van Ham R.C.H.J."/>
            <person name="Zhang S."/>
            <person name="Goodwin S.B."/>
            <person name="Grigoriev I.V."/>
            <person name="Collemare J."/>
            <person name="Bradshaw R.E."/>
        </authorList>
    </citation>
    <scope>NUCLEOTIDE SEQUENCE [LARGE SCALE GENOMIC DNA]</scope>
    <source>
        <strain evidence="3">NZE10 / CBS 128990</strain>
    </source>
</reference>
<dbReference type="EMBL" id="KB446544">
    <property type="protein sequence ID" value="EME40400.1"/>
    <property type="molecule type" value="Genomic_DNA"/>
</dbReference>
<dbReference type="STRING" id="675120.N1PFN4"/>
<keyword evidence="3" id="KW-1185">Reference proteome</keyword>
<proteinExistence type="predicted"/>
<organism evidence="2 3">
    <name type="scientific">Dothistroma septosporum (strain NZE10 / CBS 128990)</name>
    <name type="common">Red band needle blight fungus</name>
    <name type="synonym">Mycosphaerella pini</name>
    <dbReference type="NCBI Taxonomy" id="675120"/>
    <lineage>
        <taxon>Eukaryota</taxon>
        <taxon>Fungi</taxon>
        <taxon>Dikarya</taxon>
        <taxon>Ascomycota</taxon>
        <taxon>Pezizomycotina</taxon>
        <taxon>Dothideomycetes</taxon>
        <taxon>Dothideomycetidae</taxon>
        <taxon>Mycosphaerellales</taxon>
        <taxon>Mycosphaerellaceae</taxon>
        <taxon>Dothistroma</taxon>
    </lineage>
</organism>
<feature type="compositionally biased region" description="Basic and acidic residues" evidence="1">
    <location>
        <begin position="241"/>
        <end position="256"/>
    </location>
</feature>
<dbReference type="OrthoDB" id="5431474at2759"/>
<protein>
    <submittedName>
        <fullName evidence="2">Uncharacterized protein</fullName>
    </submittedName>
</protein>